<dbReference type="Pfam" id="PF01497">
    <property type="entry name" value="Peripla_BP_2"/>
    <property type="match status" value="1"/>
</dbReference>
<feature type="chain" id="PRO_5020704957" evidence="1">
    <location>
        <begin position="24"/>
        <end position="335"/>
    </location>
</feature>
<comment type="caution">
    <text evidence="3">The sequence shown here is derived from an EMBL/GenBank/DDBJ whole genome shotgun (WGS) entry which is preliminary data.</text>
</comment>
<sequence length="335" mass="36988">MVLKKLSRTVAIGVVALSFNVNAKTDYPVTIENCGTTQVYERAPTSVVTIGQAATEILYSLGLAETVKGTSVWFNDVLPEYATVDADIPRLADNDPSFEAVLGQRPEFVAAQYEWHVGKQGTVATREQFHDIGISTYNLPMDCDNKDNSVGPEGTRLDLFSTSSLYKSVTQLSTIFNVPEKGNELVRSLKSRERNAIERAKKAGADGRSAVFWFSSAAMEIDPFVAGQKGAAGYIMKTLGIKNVVQSDEEWPTVGWETIAKANPDIIVIAKMKRRRFPADDYHKKLEFLRSDPVTKEMKAVKNGNIIVMDALEMDSSIRVIRGLEQLTQAVEDIN</sequence>
<dbReference type="EMBL" id="SNXC01000004">
    <property type="protein sequence ID" value="TDP00510.1"/>
    <property type="molecule type" value="Genomic_DNA"/>
</dbReference>
<dbReference type="Gene3D" id="3.40.50.1980">
    <property type="entry name" value="Nitrogenase molybdenum iron protein domain"/>
    <property type="match status" value="2"/>
</dbReference>
<evidence type="ECO:0000313" key="4">
    <source>
        <dbReference type="Proteomes" id="UP000294656"/>
    </source>
</evidence>
<dbReference type="OrthoDB" id="9797850at2"/>
<dbReference type="InterPro" id="IPR002491">
    <property type="entry name" value="ABC_transptr_periplasmic_BD"/>
</dbReference>
<evidence type="ECO:0000259" key="2">
    <source>
        <dbReference type="PROSITE" id="PS50983"/>
    </source>
</evidence>
<feature type="domain" description="Fe/B12 periplasmic-binding" evidence="2">
    <location>
        <begin position="46"/>
        <end position="335"/>
    </location>
</feature>
<dbReference type="PANTHER" id="PTHR30535:SF7">
    <property type="entry name" value="IRON(III) DICITRATE-BINDING PROTEIN"/>
    <property type="match status" value="1"/>
</dbReference>
<keyword evidence="4" id="KW-1185">Reference proteome</keyword>
<gene>
    <name evidence="3" type="ORF">DFP79_0319</name>
</gene>
<accession>A0A4R6MJS4</accession>
<proteinExistence type="predicted"/>
<dbReference type="PROSITE" id="PS50983">
    <property type="entry name" value="FE_B12_PBP"/>
    <property type="match status" value="1"/>
</dbReference>
<dbReference type="PANTHER" id="PTHR30535">
    <property type="entry name" value="VITAMIN B12-BINDING PROTEIN"/>
    <property type="match status" value="1"/>
</dbReference>
<dbReference type="AlphaFoldDB" id="A0A4R6MJS4"/>
<name>A0A4R6MJS4_9GAMM</name>
<organism evidence="3 4">
    <name type="scientific">Marinomonas balearica</name>
    <dbReference type="NCBI Taxonomy" id="491947"/>
    <lineage>
        <taxon>Bacteria</taxon>
        <taxon>Pseudomonadati</taxon>
        <taxon>Pseudomonadota</taxon>
        <taxon>Gammaproteobacteria</taxon>
        <taxon>Oceanospirillales</taxon>
        <taxon>Oceanospirillaceae</taxon>
        <taxon>Marinomonas</taxon>
    </lineage>
</organism>
<evidence type="ECO:0000256" key="1">
    <source>
        <dbReference type="SAM" id="SignalP"/>
    </source>
</evidence>
<dbReference type="Proteomes" id="UP000294656">
    <property type="component" value="Unassembled WGS sequence"/>
</dbReference>
<evidence type="ECO:0000313" key="3">
    <source>
        <dbReference type="EMBL" id="TDP00510.1"/>
    </source>
</evidence>
<reference evidence="3 4" key="1">
    <citation type="submission" date="2019-03" db="EMBL/GenBank/DDBJ databases">
        <title>Genomic Encyclopedia of Type Strains, Phase III (KMG-III): the genomes of soil and plant-associated and newly described type strains.</title>
        <authorList>
            <person name="Whitman W."/>
        </authorList>
    </citation>
    <scope>NUCLEOTIDE SEQUENCE [LARGE SCALE GENOMIC DNA]</scope>
    <source>
        <strain evidence="3 4">CECT 7378</strain>
    </source>
</reference>
<dbReference type="SUPFAM" id="SSF53807">
    <property type="entry name" value="Helical backbone' metal receptor"/>
    <property type="match status" value="1"/>
</dbReference>
<dbReference type="RefSeq" id="WP_133502213.1">
    <property type="nucleotide sequence ID" value="NZ_SNXC01000004.1"/>
</dbReference>
<dbReference type="InterPro" id="IPR050902">
    <property type="entry name" value="ABC_Transporter_SBP"/>
</dbReference>
<protein>
    <submittedName>
        <fullName evidence="3">Iron complex transport system substrate-binding protein</fullName>
    </submittedName>
</protein>
<feature type="signal peptide" evidence="1">
    <location>
        <begin position="1"/>
        <end position="23"/>
    </location>
</feature>
<keyword evidence="1" id="KW-0732">Signal</keyword>